<evidence type="ECO:0000313" key="16">
    <source>
        <dbReference type="Proteomes" id="UP000095751"/>
    </source>
</evidence>
<feature type="active site" description="Proton acceptor" evidence="11">
    <location>
        <position position="73"/>
    </location>
</feature>
<dbReference type="EMBL" id="KV784354">
    <property type="protein sequence ID" value="OEU20876.1"/>
    <property type="molecule type" value="Genomic_DNA"/>
</dbReference>
<dbReference type="HAMAP" id="MF_02227">
    <property type="entry name" value="RPE"/>
    <property type="match status" value="1"/>
</dbReference>
<keyword evidence="12" id="KW-0170">Cobalt</keyword>
<feature type="signal peptide" evidence="14">
    <location>
        <begin position="1"/>
        <end position="17"/>
    </location>
</feature>
<evidence type="ECO:0000256" key="8">
    <source>
        <dbReference type="ARBA" id="ARBA00022723"/>
    </source>
</evidence>
<evidence type="ECO:0000256" key="7">
    <source>
        <dbReference type="ARBA" id="ARBA00013188"/>
    </source>
</evidence>
<feature type="active site" description="Proton donor" evidence="11">
    <location>
        <position position="214"/>
    </location>
</feature>
<evidence type="ECO:0000256" key="11">
    <source>
        <dbReference type="PIRSR" id="PIRSR001461-1"/>
    </source>
</evidence>
<name>A0A1E7FRV6_9STRA</name>
<dbReference type="Proteomes" id="UP000095751">
    <property type="component" value="Unassembled WGS sequence"/>
</dbReference>
<dbReference type="OrthoDB" id="1927044at2759"/>
<feature type="binding site" evidence="12">
    <location>
        <position position="71"/>
    </location>
    <ligand>
        <name>a divalent metal cation</name>
        <dbReference type="ChEBI" id="CHEBI:60240"/>
    </ligand>
</feature>
<feature type="binding site" evidence="13">
    <location>
        <position position="46"/>
    </location>
    <ligand>
        <name>substrate</name>
    </ligand>
</feature>
<comment type="cofactor">
    <cofactor evidence="12">
        <name>a divalent metal cation</name>
        <dbReference type="ChEBI" id="CHEBI:60240"/>
    </cofactor>
    <text evidence="12">Binds 1 divalent metal cation per subunit.</text>
</comment>
<evidence type="ECO:0000256" key="3">
    <source>
        <dbReference type="ARBA" id="ARBA00001941"/>
    </source>
</evidence>
<dbReference type="GO" id="GO:0004750">
    <property type="term" value="F:D-ribulose-phosphate 3-epimerase activity"/>
    <property type="evidence" value="ECO:0007669"/>
    <property type="project" value="UniProtKB-EC"/>
</dbReference>
<keyword evidence="14" id="KW-0732">Signal</keyword>
<keyword evidence="12" id="KW-0464">Manganese</keyword>
<keyword evidence="9 10" id="KW-0413">Isomerase</keyword>
<keyword evidence="16" id="KW-1185">Reference proteome</keyword>
<dbReference type="NCBIfam" id="NF004076">
    <property type="entry name" value="PRK05581.1-4"/>
    <property type="match status" value="1"/>
</dbReference>
<proteinExistence type="inferred from homology"/>
<evidence type="ECO:0000256" key="14">
    <source>
        <dbReference type="SAM" id="SignalP"/>
    </source>
</evidence>
<feature type="binding site" evidence="12">
    <location>
        <position position="73"/>
    </location>
    <ligand>
        <name>a divalent metal cation</name>
        <dbReference type="ChEBI" id="CHEBI:60240"/>
    </ligand>
</feature>
<evidence type="ECO:0000256" key="13">
    <source>
        <dbReference type="PIRSR" id="PIRSR001461-3"/>
    </source>
</evidence>
<comment type="catalytic activity">
    <reaction evidence="1 10">
        <text>D-ribulose 5-phosphate = D-xylulose 5-phosphate</text>
        <dbReference type="Rhea" id="RHEA:13677"/>
        <dbReference type="ChEBI" id="CHEBI:57737"/>
        <dbReference type="ChEBI" id="CHEBI:58121"/>
        <dbReference type="EC" id="5.1.3.1"/>
    </reaction>
</comment>
<evidence type="ECO:0000256" key="10">
    <source>
        <dbReference type="PIRNR" id="PIRNR001461"/>
    </source>
</evidence>
<feature type="binding site" evidence="12">
    <location>
        <position position="214"/>
    </location>
    <ligand>
        <name>a divalent metal cation</name>
        <dbReference type="ChEBI" id="CHEBI:60240"/>
    </ligand>
</feature>
<dbReference type="Pfam" id="PF00834">
    <property type="entry name" value="Ribul_P_3_epim"/>
    <property type="match status" value="1"/>
</dbReference>
<evidence type="ECO:0000256" key="4">
    <source>
        <dbReference type="ARBA" id="ARBA00001947"/>
    </source>
</evidence>
<dbReference type="GO" id="GO:0005737">
    <property type="term" value="C:cytoplasm"/>
    <property type="evidence" value="ECO:0007669"/>
    <property type="project" value="UniProtKB-ARBA"/>
</dbReference>
<comment type="similarity">
    <text evidence="6 10">Belongs to the ribulose-phosphate 3-epimerase family.</text>
</comment>
<feature type="binding site" evidence="13">
    <location>
        <position position="105"/>
    </location>
    <ligand>
        <name>substrate</name>
    </ligand>
</feature>
<evidence type="ECO:0000256" key="5">
    <source>
        <dbReference type="ARBA" id="ARBA00001954"/>
    </source>
</evidence>
<dbReference type="InterPro" id="IPR011060">
    <property type="entry name" value="RibuloseP-bd_barrel"/>
</dbReference>
<dbReference type="PROSITE" id="PS01085">
    <property type="entry name" value="RIBUL_P_3_EPIMER_1"/>
    <property type="match status" value="1"/>
</dbReference>
<evidence type="ECO:0000256" key="9">
    <source>
        <dbReference type="ARBA" id="ARBA00023235"/>
    </source>
</evidence>
<feature type="binding site" evidence="13">
    <location>
        <begin position="236"/>
        <end position="237"/>
    </location>
    <ligand>
        <name>substrate</name>
    </ligand>
</feature>
<evidence type="ECO:0000256" key="1">
    <source>
        <dbReference type="ARBA" id="ARBA00001782"/>
    </source>
</evidence>
<evidence type="ECO:0000256" key="12">
    <source>
        <dbReference type="PIRSR" id="PIRSR001461-2"/>
    </source>
</evidence>
<keyword evidence="8 12" id="KW-0479">Metal-binding</keyword>
<sequence>MKFTLLAVAATLSAVSAFTSPKISTSLKSQTALNVWGDKDYLIAPSILSADFAMLGTEVDNVLEAGADVVHFDVMDNHYVPNLTIGPMVCKALRDHGVTAPIDVHLMVSPVDASIADFIDAGASFITFHPEATNHVDRSLQLIKAGGCKAGLVFNPATSLDICEMVKDKLDIILLMSVNPGFGGQAFIPATLDKARAARKFIDDNKLDCRLEIDGGVKVDNIKEVAEAGVDMMVAGSAILKAPRTVEAYKETIDAMRKELAAAKK</sequence>
<dbReference type="AlphaFoldDB" id="A0A1E7FRV6"/>
<dbReference type="Gene3D" id="3.20.20.70">
    <property type="entry name" value="Aldolase class I"/>
    <property type="match status" value="1"/>
</dbReference>
<dbReference type="SUPFAM" id="SSF51366">
    <property type="entry name" value="Ribulose-phoshate binding barrel"/>
    <property type="match status" value="1"/>
</dbReference>
<dbReference type="InterPro" id="IPR013785">
    <property type="entry name" value="Aldolase_TIM"/>
</dbReference>
<dbReference type="InterPro" id="IPR000056">
    <property type="entry name" value="Ribul_P_3_epim-like"/>
</dbReference>
<keyword evidence="12" id="KW-0862">Zinc</keyword>
<reference evidence="15 16" key="1">
    <citation type="submission" date="2016-09" db="EMBL/GenBank/DDBJ databases">
        <title>Extensive genetic diversity and differential bi-allelic expression allows diatom success in the polar Southern Ocean.</title>
        <authorList>
            <consortium name="DOE Joint Genome Institute"/>
            <person name="Mock T."/>
            <person name="Otillar R.P."/>
            <person name="Strauss J."/>
            <person name="Dupont C."/>
            <person name="Frickenhaus S."/>
            <person name="Maumus F."/>
            <person name="Mcmullan M."/>
            <person name="Sanges R."/>
            <person name="Schmutz J."/>
            <person name="Toseland A."/>
            <person name="Valas R."/>
            <person name="Veluchamy A."/>
            <person name="Ward B.J."/>
            <person name="Allen A."/>
            <person name="Barry K."/>
            <person name="Falciatore A."/>
            <person name="Ferrante M."/>
            <person name="Fortunato A.E."/>
            <person name="Gloeckner G."/>
            <person name="Gruber A."/>
            <person name="Hipkin R."/>
            <person name="Janech M."/>
            <person name="Kroth P."/>
            <person name="Leese F."/>
            <person name="Lindquist E."/>
            <person name="Lyon B.R."/>
            <person name="Martin J."/>
            <person name="Mayer C."/>
            <person name="Parker M."/>
            <person name="Quesneville H."/>
            <person name="Raymond J."/>
            <person name="Uhlig C."/>
            <person name="Valentin K.U."/>
            <person name="Worden A.Z."/>
            <person name="Armbrust E.V."/>
            <person name="Bowler C."/>
            <person name="Green B."/>
            <person name="Moulton V."/>
            <person name="Van Oosterhout C."/>
            <person name="Grigoriev I."/>
        </authorList>
    </citation>
    <scope>NUCLEOTIDE SEQUENCE [LARGE SCALE GENOMIC DNA]</scope>
    <source>
        <strain evidence="15 16">CCMP1102</strain>
    </source>
</reference>
<feature type="binding site" evidence="13">
    <location>
        <begin position="181"/>
        <end position="184"/>
    </location>
    <ligand>
        <name>substrate</name>
    </ligand>
</feature>
<dbReference type="GO" id="GO:0006098">
    <property type="term" value="P:pentose-phosphate shunt"/>
    <property type="evidence" value="ECO:0007669"/>
    <property type="project" value="InterPro"/>
</dbReference>
<dbReference type="NCBIfam" id="TIGR01163">
    <property type="entry name" value="rpe"/>
    <property type="match status" value="1"/>
</dbReference>
<keyword evidence="10" id="KW-0119">Carbohydrate metabolism</keyword>
<dbReference type="FunFam" id="3.20.20.70:FF:000004">
    <property type="entry name" value="Ribulose-phosphate 3-epimerase"/>
    <property type="match status" value="1"/>
</dbReference>
<evidence type="ECO:0000256" key="6">
    <source>
        <dbReference type="ARBA" id="ARBA00009541"/>
    </source>
</evidence>
<gene>
    <name evidence="15" type="primary">RPE2_1</name>
    <name evidence="15" type="ORF">FRACYDRAFT_259733</name>
</gene>
<dbReference type="InParanoid" id="A0A1E7FRV6"/>
<evidence type="ECO:0000256" key="2">
    <source>
        <dbReference type="ARBA" id="ARBA00001936"/>
    </source>
</evidence>
<dbReference type="PIRSF" id="PIRSF001461">
    <property type="entry name" value="RPE"/>
    <property type="match status" value="1"/>
</dbReference>
<dbReference type="PANTHER" id="PTHR11749">
    <property type="entry name" value="RIBULOSE-5-PHOSPHATE-3-EPIMERASE"/>
    <property type="match status" value="1"/>
</dbReference>
<evidence type="ECO:0000313" key="15">
    <source>
        <dbReference type="EMBL" id="OEU20876.1"/>
    </source>
</evidence>
<feature type="binding site" evidence="12">
    <location>
        <position position="105"/>
    </location>
    <ligand>
        <name>a divalent metal cation</name>
        <dbReference type="ChEBI" id="CHEBI:60240"/>
    </ligand>
</feature>
<dbReference type="InterPro" id="IPR026019">
    <property type="entry name" value="Ribul_P_3_epim"/>
</dbReference>
<protein>
    <recommendedName>
        <fullName evidence="7 10">Ribulose-phosphate 3-epimerase</fullName>
        <ecNumber evidence="7 10">5.1.3.1</ecNumber>
    </recommendedName>
</protein>
<comment type="cofactor">
    <cofactor evidence="5">
        <name>Fe(2+)</name>
        <dbReference type="ChEBI" id="CHEBI:29033"/>
    </cofactor>
</comment>
<dbReference type="GO" id="GO:0005975">
    <property type="term" value="P:carbohydrate metabolic process"/>
    <property type="evidence" value="ECO:0007669"/>
    <property type="project" value="InterPro"/>
</dbReference>
<comment type="cofactor">
    <cofactor evidence="4">
        <name>Zn(2+)</name>
        <dbReference type="ChEBI" id="CHEBI:29105"/>
    </cofactor>
</comment>
<comment type="cofactor">
    <cofactor evidence="3">
        <name>Co(2+)</name>
        <dbReference type="ChEBI" id="CHEBI:48828"/>
    </cofactor>
</comment>
<dbReference type="EC" id="5.1.3.1" evidence="7 10"/>
<dbReference type="CDD" id="cd00429">
    <property type="entry name" value="RPE"/>
    <property type="match status" value="1"/>
</dbReference>
<feature type="binding site" evidence="13">
    <location>
        <position position="216"/>
    </location>
    <ligand>
        <name>substrate</name>
    </ligand>
</feature>
<dbReference type="KEGG" id="fcy:FRACYDRAFT_259733"/>
<comment type="cofactor">
    <cofactor evidence="2">
        <name>Mn(2+)</name>
        <dbReference type="ChEBI" id="CHEBI:29035"/>
    </cofactor>
</comment>
<dbReference type="GO" id="GO:0046872">
    <property type="term" value="F:metal ion binding"/>
    <property type="evidence" value="ECO:0007669"/>
    <property type="project" value="UniProtKB-KW"/>
</dbReference>
<feature type="chain" id="PRO_5009193521" description="Ribulose-phosphate 3-epimerase" evidence="14">
    <location>
        <begin position="18"/>
        <end position="265"/>
    </location>
</feature>
<organism evidence="15 16">
    <name type="scientific">Fragilariopsis cylindrus CCMP1102</name>
    <dbReference type="NCBI Taxonomy" id="635003"/>
    <lineage>
        <taxon>Eukaryota</taxon>
        <taxon>Sar</taxon>
        <taxon>Stramenopiles</taxon>
        <taxon>Ochrophyta</taxon>
        <taxon>Bacillariophyta</taxon>
        <taxon>Bacillariophyceae</taxon>
        <taxon>Bacillariophycidae</taxon>
        <taxon>Bacillariales</taxon>
        <taxon>Bacillariaceae</taxon>
        <taxon>Fragilariopsis</taxon>
    </lineage>
</organism>
<accession>A0A1E7FRV6</accession>